<name>A0ABX0A1Q1_9BACI</name>
<dbReference type="InterPro" id="IPR029061">
    <property type="entry name" value="THDP-binding"/>
</dbReference>
<dbReference type="Pfam" id="PF02780">
    <property type="entry name" value="Transketolase_C"/>
    <property type="match status" value="1"/>
</dbReference>
<evidence type="ECO:0000313" key="6">
    <source>
        <dbReference type="Proteomes" id="UP000743899"/>
    </source>
</evidence>
<dbReference type="Gene3D" id="3.40.50.970">
    <property type="match status" value="1"/>
</dbReference>
<dbReference type="SUPFAM" id="SSF52922">
    <property type="entry name" value="TK C-terminal domain-like"/>
    <property type="match status" value="1"/>
</dbReference>
<dbReference type="SMART" id="SM00861">
    <property type="entry name" value="Transket_pyr"/>
    <property type="match status" value="1"/>
</dbReference>
<dbReference type="InterPro" id="IPR009014">
    <property type="entry name" value="Transketo_C/PFOR_II"/>
</dbReference>
<protein>
    <submittedName>
        <fullName evidence="5">Alpha-ketoacid dehydrogenase subunit beta</fullName>
    </submittedName>
</protein>
<gene>
    <name evidence="5" type="ORF">GW534_06185</name>
</gene>
<reference evidence="5 6" key="1">
    <citation type="submission" date="2020-01" db="EMBL/GenBank/DDBJ databases">
        <title>A novel Bacillus sp. from Pasinler.</title>
        <authorList>
            <person name="Adiguzel A."/>
            <person name="Ay H."/>
            <person name="Baltaci M.O."/>
        </authorList>
    </citation>
    <scope>NUCLEOTIDE SEQUENCE [LARGE SCALE GENOMIC DNA]</scope>
    <source>
        <strain evidence="5 6">P1</strain>
    </source>
</reference>
<dbReference type="Pfam" id="PF02779">
    <property type="entry name" value="Transket_pyr"/>
    <property type="match status" value="1"/>
</dbReference>
<organism evidence="5 6">
    <name type="scientific">Pallidibacillus pasinlerensis</name>
    <dbReference type="NCBI Taxonomy" id="2703818"/>
    <lineage>
        <taxon>Bacteria</taxon>
        <taxon>Bacillati</taxon>
        <taxon>Bacillota</taxon>
        <taxon>Bacilli</taxon>
        <taxon>Bacillales</taxon>
        <taxon>Bacillaceae</taxon>
        <taxon>Pallidibacillus</taxon>
    </lineage>
</organism>
<dbReference type="PANTHER" id="PTHR43257:SF2">
    <property type="entry name" value="PYRUVATE DEHYDROGENASE E1 COMPONENT SUBUNIT BETA"/>
    <property type="match status" value="1"/>
</dbReference>
<dbReference type="CDD" id="cd07036">
    <property type="entry name" value="TPP_PYR_E1-PDHc-beta_like"/>
    <property type="match status" value="1"/>
</dbReference>
<feature type="domain" description="Transketolase-like pyrimidine-binding" evidence="4">
    <location>
        <begin position="4"/>
        <end position="179"/>
    </location>
</feature>
<comment type="cofactor">
    <cofactor evidence="1">
        <name>thiamine diphosphate</name>
        <dbReference type="ChEBI" id="CHEBI:58937"/>
    </cofactor>
</comment>
<dbReference type="InterPro" id="IPR033248">
    <property type="entry name" value="Transketolase_C"/>
</dbReference>
<keyword evidence="2" id="KW-0560">Oxidoreductase</keyword>
<dbReference type="Gene3D" id="3.40.50.920">
    <property type="match status" value="1"/>
</dbReference>
<evidence type="ECO:0000256" key="3">
    <source>
        <dbReference type="ARBA" id="ARBA00023052"/>
    </source>
</evidence>
<dbReference type="PANTHER" id="PTHR43257">
    <property type="entry name" value="PYRUVATE DEHYDROGENASE E1 COMPONENT BETA SUBUNIT"/>
    <property type="match status" value="1"/>
</dbReference>
<dbReference type="NCBIfam" id="NF006667">
    <property type="entry name" value="PRK09212.1"/>
    <property type="match status" value="1"/>
</dbReference>
<evidence type="ECO:0000256" key="1">
    <source>
        <dbReference type="ARBA" id="ARBA00001964"/>
    </source>
</evidence>
<dbReference type="RefSeq" id="WP_161920194.1">
    <property type="nucleotide sequence ID" value="NZ_JAACYS010000020.1"/>
</dbReference>
<dbReference type="SUPFAM" id="SSF52518">
    <property type="entry name" value="Thiamin diphosphate-binding fold (THDP-binding)"/>
    <property type="match status" value="1"/>
</dbReference>
<evidence type="ECO:0000313" key="5">
    <source>
        <dbReference type="EMBL" id="NCU17360.1"/>
    </source>
</evidence>
<dbReference type="Proteomes" id="UP000743899">
    <property type="component" value="Unassembled WGS sequence"/>
</dbReference>
<evidence type="ECO:0000259" key="4">
    <source>
        <dbReference type="SMART" id="SM00861"/>
    </source>
</evidence>
<proteinExistence type="predicted"/>
<sequence length="325" mass="35995">MAEMTMIQAIRQALEIEMKRDERIVLLGEDIGRNGGVFRVTDGLIDQFGEHRVIDTPLAESSIIGTAVGMSLNGLRPIPEIQFFGFVYETMDQIASQAARMRFKSAGRYNVPIVIRSPYGGGVRTPELHSDSLEALFSHTPGIKVVMPSTPYDAKGLLIAAIRDEDPVIFLEPMKLYRTIKEEVPEEAYEVPIGKAKVVKEGYHATIVGFGPVMPLLKKIVDEYEQEGIHLELIDLRTVAPIDIDTILKSVEKTERLMIVHEAVKTNGIGAEIAALVSEKGVFSLSAPILRVTGYDTPYPVGTIEDDWLPNPKRIKAAIHELLSY</sequence>
<accession>A0ABX0A1Q1</accession>
<keyword evidence="3" id="KW-0786">Thiamine pyrophosphate</keyword>
<keyword evidence="6" id="KW-1185">Reference proteome</keyword>
<dbReference type="InterPro" id="IPR005475">
    <property type="entry name" value="Transketolase-like_Pyr-bd"/>
</dbReference>
<comment type="caution">
    <text evidence="5">The sequence shown here is derived from an EMBL/GenBank/DDBJ whole genome shotgun (WGS) entry which is preliminary data.</text>
</comment>
<evidence type="ECO:0000256" key="2">
    <source>
        <dbReference type="ARBA" id="ARBA00023002"/>
    </source>
</evidence>
<dbReference type="EMBL" id="JAACYS010000020">
    <property type="protein sequence ID" value="NCU17360.1"/>
    <property type="molecule type" value="Genomic_DNA"/>
</dbReference>